<dbReference type="SUPFAM" id="SSF46785">
    <property type="entry name" value="Winged helix' DNA-binding domain"/>
    <property type="match status" value="1"/>
</dbReference>
<dbReference type="InterPro" id="IPR036390">
    <property type="entry name" value="WH_DNA-bd_sf"/>
</dbReference>
<dbReference type="OrthoDB" id="3178168at2"/>
<keyword evidence="3" id="KW-0804">Transcription</keyword>
<keyword evidence="1" id="KW-0805">Transcription regulation</keyword>
<dbReference type="GO" id="GO:0003700">
    <property type="term" value="F:DNA-binding transcription factor activity"/>
    <property type="evidence" value="ECO:0007669"/>
    <property type="project" value="InterPro"/>
</dbReference>
<dbReference type="AlphaFoldDB" id="A0A097R450"/>
<evidence type="ECO:0000256" key="2">
    <source>
        <dbReference type="ARBA" id="ARBA00023125"/>
    </source>
</evidence>
<dbReference type="InterPro" id="IPR000835">
    <property type="entry name" value="HTH_MarR-typ"/>
</dbReference>
<evidence type="ECO:0000313" key="6">
    <source>
        <dbReference type="Proteomes" id="UP000029986"/>
    </source>
</evidence>
<proteinExistence type="predicted"/>
<evidence type="ECO:0000256" key="3">
    <source>
        <dbReference type="ARBA" id="ARBA00023163"/>
    </source>
</evidence>
<evidence type="ECO:0000256" key="1">
    <source>
        <dbReference type="ARBA" id="ARBA00023015"/>
    </source>
</evidence>
<accession>A0A097R450</accession>
<feature type="domain" description="HTH marR-type" evidence="4">
    <location>
        <begin position="1"/>
        <end position="134"/>
    </location>
</feature>
<dbReference type="InterPro" id="IPR036388">
    <property type="entry name" value="WH-like_DNA-bd_sf"/>
</dbReference>
<sequence>MIDDLKKLQWHLWFCWREVSRQSGSMELTNSEFDYLYALLEHPQGMRLTELAECMKVSKASASAMVSKLEKRGYIQRISCPEDGRATLLQATEKGAALEKEEMDIYAQTTQQMAASLTPEEQQQFERLLHKACGSLKTG</sequence>
<keyword evidence="6" id="KW-1185">Reference proteome</keyword>
<dbReference type="EMBL" id="CP009706">
    <property type="protein sequence ID" value="AIU73503.1"/>
    <property type="molecule type" value="Genomic_DNA"/>
</dbReference>
<dbReference type="eggNOG" id="COG1846">
    <property type="taxonomic scope" value="Bacteria"/>
</dbReference>
<gene>
    <name evidence="5" type="ORF">AT03_14650</name>
</gene>
<evidence type="ECO:0000259" key="4">
    <source>
        <dbReference type="PROSITE" id="PS50995"/>
    </source>
</evidence>
<dbReference type="InterPro" id="IPR023187">
    <property type="entry name" value="Tscrpt_reg_MarR-type_CS"/>
</dbReference>
<dbReference type="SMART" id="SM00347">
    <property type="entry name" value="HTH_MARR"/>
    <property type="match status" value="1"/>
</dbReference>
<dbReference type="RefSeq" id="WP_025797919.1">
    <property type="nucleotide sequence ID" value="NZ_CP009706.1"/>
</dbReference>
<protein>
    <submittedName>
        <fullName evidence="5">MarR family transcriptional regulator</fullName>
    </submittedName>
</protein>
<dbReference type="PANTHER" id="PTHR42756:SF1">
    <property type="entry name" value="TRANSCRIPTIONAL REPRESSOR OF EMRAB OPERON"/>
    <property type="match status" value="1"/>
</dbReference>
<dbReference type="PATRIC" id="fig|1453496.5.peg.2993"/>
<dbReference type="KEGG" id="hav:AT03_14650"/>
<dbReference type="PRINTS" id="PR00598">
    <property type="entry name" value="HTHMARR"/>
</dbReference>
<dbReference type="Pfam" id="PF12802">
    <property type="entry name" value="MarR_2"/>
    <property type="match status" value="1"/>
</dbReference>
<keyword evidence="2" id="KW-0238">DNA-binding</keyword>
<organism evidence="5 6">
    <name type="scientific">Hafnia alvei FB1</name>
    <dbReference type="NCBI Taxonomy" id="1453496"/>
    <lineage>
        <taxon>Bacteria</taxon>
        <taxon>Pseudomonadati</taxon>
        <taxon>Pseudomonadota</taxon>
        <taxon>Gammaproteobacteria</taxon>
        <taxon>Enterobacterales</taxon>
        <taxon>Hafniaceae</taxon>
        <taxon>Hafnia</taxon>
    </lineage>
</organism>
<dbReference type="Gene3D" id="1.10.10.10">
    <property type="entry name" value="Winged helix-like DNA-binding domain superfamily/Winged helix DNA-binding domain"/>
    <property type="match status" value="1"/>
</dbReference>
<dbReference type="PANTHER" id="PTHR42756">
    <property type="entry name" value="TRANSCRIPTIONAL REGULATOR, MARR"/>
    <property type="match status" value="1"/>
</dbReference>
<name>A0A097R450_HAFAL</name>
<dbReference type="PROSITE" id="PS50995">
    <property type="entry name" value="HTH_MARR_2"/>
    <property type="match status" value="1"/>
</dbReference>
<dbReference type="GO" id="GO:0003677">
    <property type="term" value="F:DNA binding"/>
    <property type="evidence" value="ECO:0007669"/>
    <property type="project" value="UniProtKB-KW"/>
</dbReference>
<dbReference type="HOGENOM" id="CLU_083287_11_3_6"/>
<dbReference type="Proteomes" id="UP000029986">
    <property type="component" value="Chromosome"/>
</dbReference>
<evidence type="ECO:0000313" key="5">
    <source>
        <dbReference type="EMBL" id="AIU73503.1"/>
    </source>
</evidence>
<dbReference type="PROSITE" id="PS01117">
    <property type="entry name" value="HTH_MARR_1"/>
    <property type="match status" value="1"/>
</dbReference>
<reference evidence="5 6" key="1">
    <citation type="journal article" date="2014" name="Gut Pathog.">
        <title>Gene clusters of Hafnia alvei strain FB1 important in survival and pathogenesis: a draft genome perspective.</title>
        <authorList>
            <person name="Tan J.Y."/>
            <person name="Yin W.F."/>
            <person name="Chan K.G."/>
        </authorList>
    </citation>
    <scope>NUCLEOTIDE SEQUENCE [LARGE SCALE GENOMIC DNA]</scope>
    <source>
        <strain evidence="5 6">FB1</strain>
    </source>
</reference>